<evidence type="ECO:0000256" key="5">
    <source>
        <dbReference type="ARBA" id="ARBA00023002"/>
    </source>
</evidence>
<evidence type="ECO:0000259" key="7">
    <source>
        <dbReference type="Pfam" id="PF01494"/>
    </source>
</evidence>
<gene>
    <name evidence="8" type="ORF">KCV03_g7301</name>
</gene>
<dbReference type="GO" id="GO:0004497">
    <property type="term" value="F:monooxygenase activity"/>
    <property type="evidence" value="ECO:0007669"/>
    <property type="project" value="UniProtKB-KW"/>
</dbReference>
<keyword evidence="3" id="KW-0285">Flavoprotein</keyword>
<reference evidence="8" key="1">
    <citation type="journal article" date="2021" name="J Fungi (Basel)">
        <title>Virulence traits and population genomics of the black yeast Aureobasidium melanogenum.</title>
        <authorList>
            <person name="Cernosa A."/>
            <person name="Sun X."/>
            <person name="Gostincar C."/>
            <person name="Fang C."/>
            <person name="Gunde-Cimerman N."/>
            <person name="Song Z."/>
        </authorList>
    </citation>
    <scope>NUCLEOTIDE SEQUENCE</scope>
    <source>
        <strain evidence="8">EXF-8016</strain>
    </source>
</reference>
<dbReference type="InterPro" id="IPR050493">
    <property type="entry name" value="FAD-dep_Monooxygenase_BioMet"/>
</dbReference>
<proteinExistence type="inferred from homology"/>
<keyword evidence="6" id="KW-0503">Monooxygenase</keyword>
<evidence type="ECO:0000313" key="9">
    <source>
        <dbReference type="Proteomes" id="UP000767238"/>
    </source>
</evidence>
<name>A0A9P8GC67_AURME</name>
<protein>
    <recommendedName>
        <fullName evidence="7">FAD-binding domain-containing protein</fullName>
    </recommendedName>
</protein>
<evidence type="ECO:0000256" key="2">
    <source>
        <dbReference type="ARBA" id="ARBA00007992"/>
    </source>
</evidence>
<organism evidence="8 9">
    <name type="scientific">Aureobasidium melanogenum</name>
    <name type="common">Aureobasidium pullulans var. melanogenum</name>
    <dbReference type="NCBI Taxonomy" id="46634"/>
    <lineage>
        <taxon>Eukaryota</taxon>
        <taxon>Fungi</taxon>
        <taxon>Dikarya</taxon>
        <taxon>Ascomycota</taxon>
        <taxon>Pezizomycotina</taxon>
        <taxon>Dothideomycetes</taxon>
        <taxon>Dothideomycetidae</taxon>
        <taxon>Dothideales</taxon>
        <taxon>Saccotheciaceae</taxon>
        <taxon>Aureobasidium</taxon>
    </lineage>
</organism>
<dbReference type="InterPro" id="IPR036188">
    <property type="entry name" value="FAD/NAD-bd_sf"/>
</dbReference>
<keyword evidence="5" id="KW-0560">Oxidoreductase</keyword>
<dbReference type="EMBL" id="JAHFYH010000059">
    <property type="protein sequence ID" value="KAH0216959.1"/>
    <property type="molecule type" value="Genomic_DNA"/>
</dbReference>
<dbReference type="OrthoDB" id="16820at2759"/>
<dbReference type="Proteomes" id="UP000767238">
    <property type="component" value="Unassembled WGS sequence"/>
</dbReference>
<dbReference type="GO" id="GO:0071949">
    <property type="term" value="F:FAD binding"/>
    <property type="evidence" value="ECO:0007669"/>
    <property type="project" value="InterPro"/>
</dbReference>
<comment type="cofactor">
    <cofactor evidence="1">
        <name>FAD</name>
        <dbReference type="ChEBI" id="CHEBI:57692"/>
    </cofactor>
</comment>
<dbReference type="InterPro" id="IPR002938">
    <property type="entry name" value="FAD-bd"/>
</dbReference>
<feature type="domain" description="FAD-binding" evidence="7">
    <location>
        <begin position="1"/>
        <end position="235"/>
    </location>
</feature>
<comment type="caution">
    <text evidence="8">The sequence shown here is derived from an EMBL/GenBank/DDBJ whole genome shotgun (WGS) entry which is preliminary data.</text>
</comment>
<evidence type="ECO:0000313" key="8">
    <source>
        <dbReference type="EMBL" id="KAH0216959.1"/>
    </source>
</evidence>
<comment type="similarity">
    <text evidence="2">Belongs to the paxM FAD-dependent monooxygenase family.</text>
</comment>
<dbReference type="PANTHER" id="PTHR13789:SF315">
    <property type="entry name" value="FAD-DEPENDENT MONOOXYGENASE MDPD"/>
    <property type="match status" value="1"/>
</dbReference>
<sequence length="354" mass="39122">MLLEQLRQIDIEVEYACEVHEYFEEAEHDRAGVILRDGSQISGDVVVAADGLRSKSWPLIAGKEVPARSSGDALFRVAYPVELALADPKVAEHFELLKDGRSTIQLWRGAGVQAAFWRNQHEMSWSLSHPDDGKAQESWSVKVTPSDVIRYTSTIPSWPEIADRVIRTTPPGTIVDWKLMWRDPQPNWTSPAGRVVQLGDAAHAFLPNSGNGGTQAMEDAISLATCIAIAGDGEGVPISTRVHNLLRFERVSCLQAFGIVNREKAQGKALDGGKQVSKTGSKGKHAQVGRWILRHDPEQYAMDNYRKAAMHLEHGAPFKNTNVPPGMVYIPWTINNLLEVHAKGEPTVLDGDWK</sequence>
<dbReference type="PRINTS" id="PR00420">
    <property type="entry name" value="RNGMNOXGNASE"/>
</dbReference>
<reference evidence="8" key="2">
    <citation type="submission" date="2021-08" db="EMBL/GenBank/DDBJ databases">
        <authorList>
            <person name="Gostincar C."/>
            <person name="Sun X."/>
            <person name="Song Z."/>
            <person name="Gunde-Cimerman N."/>
        </authorList>
    </citation>
    <scope>NUCLEOTIDE SEQUENCE</scope>
    <source>
        <strain evidence="8">EXF-8016</strain>
    </source>
</reference>
<feature type="non-terminal residue" evidence="8">
    <location>
        <position position="354"/>
    </location>
</feature>
<accession>A0A9P8GC67</accession>
<dbReference type="SUPFAM" id="SSF51905">
    <property type="entry name" value="FAD/NAD(P)-binding domain"/>
    <property type="match status" value="1"/>
</dbReference>
<evidence type="ECO:0000256" key="3">
    <source>
        <dbReference type="ARBA" id="ARBA00022630"/>
    </source>
</evidence>
<keyword evidence="4" id="KW-0274">FAD</keyword>
<evidence type="ECO:0000256" key="4">
    <source>
        <dbReference type="ARBA" id="ARBA00022827"/>
    </source>
</evidence>
<dbReference type="Gene3D" id="3.50.50.60">
    <property type="entry name" value="FAD/NAD(P)-binding domain"/>
    <property type="match status" value="1"/>
</dbReference>
<dbReference type="PANTHER" id="PTHR13789">
    <property type="entry name" value="MONOOXYGENASE"/>
    <property type="match status" value="1"/>
</dbReference>
<evidence type="ECO:0000256" key="1">
    <source>
        <dbReference type="ARBA" id="ARBA00001974"/>
    </source>
</evidence>
<dbReference type="Pfam" id="PF01494">
    <property type="entry name" value="FAD_binding_3"/>
    <property type="match status" value="1"/>
</dbReference>
<evidence type="ECO:0000256" key="6">
    <source>
        <dbReference type="ARBA" id="ARBA00023033"/>
    </source>
</evidence>
<dbReference type="AlphaFoldDB" id="A0A9P8GC67"/>